<proteinExistence type="predicted"/>
<reference evidence="1 2" key="1">
    <citation type="submission" date="2017-09" db="EMBL/GenBank/DDBJ databases">
        <title>Large-scale bioinformatics analysis of Bacillus genomes uncovers conserved roles of natural products in bacterial physiology.</title>
        <authorList>
            <consortium name="Agbiome Team Llc"/>
            <person name="Bleich R.M."/>
            <person name="Grubbs K.J."/>
            <person name="Santa Maria K.C."/>
            <person name="Allen S.E."/>
            <person name="Farag S."/>
            <person name="Shank E.A."/>
            <person name="Bowers A."/>
        </authorList>
    </citation>
    <scope>NUCLEOTIDE SEQUENCE [LARGE SCALE GENOMIC DNA]</scope>
    <source>
        <strain evidence="1 2">AFS076905</strain>
    </source>
</reference>
<dbReference type="Proteomes" id="UP000225182">
    <property type="component" value="Unassembled WGS sequence"/>
</dbReference>
<dbReference type="RefSeq" id="WP_098387955.1">
    <property type="nucleotide sequence ID" value="NZ_NTXK01000150.1"/>
</dbReference>
<dbReference type="InterPro" id="IPR012655">
    <property type="entry name" value="YrzI"/>
</dbReference>
<organism evidence="1 2">
    <name type="scientific">Bacillus cereus</name>
    <dbReference type="NCBI Taxonomy" id="1396"/>
    <lineage>
        <taxon>Bacteria</taxon>
        <taxon>Bacillati</taxon>
        <taxon>Bacillota</taxon>
        <taxon>Bacilli</taxon>
        <taxon>Bacillales</taxon>
        <taxon>Bacillaceae</taxon>
        <taxon>Bacillus</taxon>
        <taxon>Bacillus cereus group</taxon>
    </lineage>
</organism>
<dbReference type="Pfam" id="PF09501">
    <property type="entry name" value="Bac_small_YrzI"/>
    <property type="match status" value="1"/>
</dbReference>
<protein>
    <submittedName>
        <fullName evidence="1">YrzI family protein</fullName>
    </submittedName>
</protein>
<accession>A0A2A8R2U2</accession>
<dbReference type="AlphaFoldDB" id="A0A2A8R2U2"/>
<comment type="caution">
    <text evidence="1">The sequence shown here is derived from an EMBL/GenBank/DDBJ whole genome shotgun (WGS) entry which is preliminary data.</text>
</comment>
<dbReference type="NCBIfam" id="TIGR02413">
    <property type="entry name" value="Bac_small_yrzI"/>
    <property type="match status" value="1"/>
</dbReference>
<sequence>MTFHIFFFTVALQKKVLSEDEIIRKQQLKQTTDKLTDIRSTYYTQMC</sequence>
<dbReference type="EMBL" id="NUYN01000042">
    <property type="protein sequence ID" value="PFN19787.1"/>
    <property type="molecule type" value="Genomic_DNA"/>
</dbReference>
<gene>
    <name evidence="1" type="ORF">COJ50_23355</name>
</gene>
<name>A0A2A8R2U2_BACCE</name>
<evidence type="ECO:0000313" key="2">
    <source>
        <dbReference type="Proteomes" id="UP000225182"/>
    </source>
</evidence>
<evidence type="ECO:0000313" key="1">
    <source>
        <dbReference type="EMBL" id="PFN19787.1"/>
    </source>
</evidence>